<dbReference type="InterPro" id="IPR015919">
    <property type="entry name" value="Cadherin-like_sf"/>
</dbReference>
<feature type="transmembrane region" description="Helical" evidence="4">
    <location>
        <begin position="621"/>
        <end position="641"/>
    </location>
</feature>
<name>A0AA47N155_MERPO</name>
<evidence type="ECO:0000256" key="2">
    <source>
        <dbReference type="ARBA" id="ARBA00023136"/>
    </source>
</evidence>
<feature type="chain" id="PRO_5041406898" evidence="5">
    <location>
        <begin position="29"/>
        <end position="656"/>
    </location>
</feature>
<keyword evidence="4" id="KW-1133">Transmembrane helix</keyword>
<keyword evidence="7" id="KW-0675">Receptor</keyword>
<dbReference type="InterPro" id="IPR055162">
    <property type="entry name" value="RET_CRD"/>
</dbReference>
<evidence type="ECO:0000313" key="8">
    <source>
        <dbReference type="Proteomes" id="UP001174136"/>
    </source>
</evidence>
<evidence type="ECO:0000259" key="6">
    <source>
        <dbReference type="PROSITE" id="PS50268"/>
    </source>
</evidence>
<dbReference type="GO" id="GO:0007156">
    <property type="term" value="P:homophilic cell adhesion via plasma membrane adhesion molecules"/>
    <property type="evidence" value="ECO:0007669"/>
    <property type="project" value="InterPro"/>
</dbReference>
<dbReference type="SMART" id="SM00112">
    <property type="entry name" value="CA"/>
    <property type="match status" value="1"/>
</dbReference>
<keyword evidence="7" id="KW-0808">Transferase</keyword>
<dbReference type="InterPro" id="IPR041163">
    <property type="entry name" value="Ret_CLD1"/>
</dbReference>
<keyword evidence="7" id="KW-0418">Kinase</keyword>
<dbReference type="Proteomes" id="UP001174136">
    <property type="component" value="Unassembled WGS sequence"/>
</dbReference>
<feature type="signal peptide" evidence="5">
    <location>
        <begin position="1"/>
        <end position="28"/>
    </location>
</feature>
<comment type="subcellular location">
    <subcellularLocation>
        <location evidence="1">Membrane</location>
    </subcellularLocation>
</comment>
<evidence type="ECO:0000256" key="5">
    <source>
        <dbReference type="SAM" id="SignalP"/>
    </source>
</evidence>
<evidence type="ECO:0000256" key="3">
    <source>
        <dbReference type="PROSITE-ProRule" id="PRU00043"/>
    </source>
</evidence>
<reference evidence="7" key="1">
    <citation type="journal article" date="2023" name="Front. Mar. Sci.">
        <title>A new Merluccius polli reference genome to investigate the effects of global change in West African waters.</title>
        <authorList>
            <person name="Mateo J.L."/>
            <person name="Blanco-Fernandez C."/>
            <person name="Garcia-Vazquez E."/>
            <person name="Machado-Schiaffino G."/>
        </authorList>
    </citation>
    <scope>NUCLEOTIDE SEQUENCE</scope>
    <source>
        <strain evidence="7">C29</strain>
        <tissue evidence="7">Fin</tissue>
    </source>
</reference>
<dbReference type="PROSITE" id="PS50268">
    <property type="entry name" value="CADHERIN_2"/>
    <property type="match status" value="1"/>
</dbReference>
<evidence type="ECO:0000256" key="1">
    <source>
        <dbReference type="ARBA" id="ARBA00004370"/>
    </source>
</evidence>
<dbReference type="Pfam" id="PF17813">
    <property type="entry name" value="RET_CLD4"/>
    <property type="match status" value="1"/>
</dbReference>
<dbReference type="InterPro" id="IPR041317">
    <property type="entry name" value="RET_CLD4"/>
</dbReference>
<dbReference type="Pfam" id="PF22540">
    <property type="entry name" value="RET_CRD"/>
    <property type="match status" value="1"/>
</dbReference>
<dbReference type="Pfam" id="PF17756">
    <property type="entry name" value="RET_CLD1"/>
    <property type="match status" value="1"/>
</dbReference>
<keyword evidence="8" id="KW-1185">Reference proteome</keyword>
<dbReference type="Gene3D" id="2.60.40.60">
    <property type="entry name" value="Cadherins"/>
    <property type="match status" value="2"/>
</dbReference>
<protein>
    <submittedName>
        <fullName evidence="7">Proto-oncogene tyrosine-protein kinase receptor Ret</fullName>
    </submittedName>
</protein>
<keyword evidence="4" id="KW-0812">Transmembrane</keyword>
<accession>A0AA47N155</accession>
<keyword evidence="3" id="KW-0106">Calcium</keyword>
<evidence type="ECO:0000313" key="7">
    <source>
        <dbReference type="EMBL" id="KAK0149935.1"/>
    </source>
</evidence>
<dbReference type="GO" id="GO:0016020">
    <property type="term" value="C:membrane"/>
    <property type="evidence" value="ECO:0007669"/>
    <property type="project" value="UniProtKB-SubCell"/>
</dbReference>
<evidence type="ECO:0000256" key="4">
    <source>
        <dbReference type="SAM" id="Phobius"/>
    </source>
</evidence>
<comment type="caution">
    <text evidence="7">The sequence shown here is derived from an EMBL/GenBank/DDBJ whole genome shotgun (WGS) entry which is preliminary data.</text>
</comment>
<feature type="domain" description="Cadherin" evidence="6">
    <location>
        <begin position="145"/>
        <end position="249"/>
    </location>
</feature>
<dbReference type="InterPro" id="IPR002126">
    <property type="entry name" value="Cadherin-like_dom"/>
</dbReference>
<dbReference type="Pfam" id="PF17812">
    <property type="entry name" value="RET_CLD3"/>
    <property type="match status" value="1"/>
</dbReference>
<keyword evidence="2 4" id="KW-0472">Membrane</keyword>
<dbReference type="EMBL" id="JAOPHQ010001709">
    <property type="protein sequence ID" value="KAK0149935.1"/>
    <property type="molecule type" value="Genomic_DNA"/>
</dbReference>
<sequence>MEPSRGFPRGNVLLLVVVLLWCWRGSTGLYFPQNEYLETVYVGQPAGSPVLQVHSMPDSSAERPHFYLCFGAARAPLYSHWFHLDVSTDKSSGAVKKLPLSAMALPRPTSRTHCRNQPARLSVIFVNATMPSCGQTAMQQLCFPPRVPPTPHIMENRFAGPVQQLRRLTKLNVCPNYTVSYSVESDVPVPFAVNESTMELVATAPLDRDKVEVYRLVLVCTVLTEKTVNRFDTSLEISVFDEDDNGPLINGTDSVEVTVEYDRAEGGSLVTLSVYDKDTTPKFPKEPSQNRYVGTMLTNDPWIKDTFAIRDTFKEDKSLFSNIRGTVFEYTLVLKRNLYVSENRTLQVDYLVNDTTYPGPESSVVLHYNITILPVPIRFNNITYLFPVTRRASAYALVGRVCVENCLKFQGIDVVYQLEMADKNASAEAQSCHAAVDIAPSLRDMTGVLYVNDSEALRRAECRDLQYLLLAQEEGGQTQVTTQVLVTLDGEVARAGQQDQKPLSCAESRQRVDCELTRGLGATSGRCQWRQGTEKGISENYSTCSPDLRTCPDGFCDAVESKDMSICPQDCTKEPVIGGHVKGLMFGIKAGYGTCYCFLKRCFCEKDDVEEAICDDMCKTVIATAVLLSFIVSILLSSYFVHRYNKNSPKPPIASA</sequence>
<dbReference type="InterPro" id="IPR040667">
    <property type="entry name" value="Ret_CLD3"/>
</dbReference>
<dbReference type="AlphaFoldDB" id="A0AA47N155"/>
<organism evidence="7 8">
    <name type="scientific">Merluccius polli</name>
    <name type="common">Benguela hake</name>
    <name type="synonym">Merluccius cadenati</name>
    <dbReference type="NCBI Taxonomy" id="89951"/>
    <lineage>
        <taxon>Eukaryota</taxon>
        <taxon>Metazoa</taxon>
        <taxon>Chordata</taxon>
        <taxon>Craniata</taxon>
        <taxon>Vertebrata</taxon>
        <taxon>Euteleostomi</taxon>
        <taxon>Actinopterygii</taxon>
        <taxon>Neopterygii</taxon>
        <taxon>Teleostei</taxon>
        <taxon>Neoteleostei</taxon>
        <taxon>Acanthomorphata</taxon>
        <taxon>Zeiogadaria</taxon>
        <taxon>Gadariae</taxon>
        <taxon>Gadiformes</taxon>
        <taxon>Gadoidei</taxon>
        <taxon>Merlucciidae</taxon>
        <taxon>Merluccius</taxon>
    </lineage>
</organism>
<keyword evidence="5" id="KW-0732">Signal</keyword>
<proteinExistence type="predicted"/>
<dbReference type="GO" id="GO:0016301">
    <property type="term" value="F:kinase activity"/>
    <property type="evidence" value="ECO:0007669"/>
    <property type="project" value="UniProtKB-KW"/>
</dbReference>
<dbReference type="CDD" id="cd11304">
    <property type="entry name" value="Cadherin_repeat"/>
    <property type="match status" value="1"/>
</dbReference>
<gene>
    <name evidence="7" type="primary">Ret</name>
    <name evidence="7" type="ORF">N1851_009315</name>
</gene>
<dbReference type="GO" id="GO:0005509">
    <property type="term" value="F:calcium ion binding"/>
    <property type="evidence" value="ECO:0007669"/>
    <property type="project" value="UniProtKB-UniRule"/>
</dbReference>
<dbReference type="SUPFAM" id="SSF49313">
    <property type="entry name" value="Cadherin-like"/>
    <property type="match status" value="1"/>
</dbReference>